<accession>A0AAE4CXI1</accession>
<evidence type="ECO:0000256" key="1">
    <source>
        <dbReference type="SAM" id="Phobius"/>
    </source>
</evidence>
<protein>
    <submittedName>
        <fullName evidence="2">Uncharacterized protein</fullName>
    </submittedName>
</protein>
<feature type="transmembrane region" description="Helical" evidence="1">
    <location>
        <begin position="12"/>
        <end position="33"/>
    </location>
</feature>
<dbReference type="EMBL" id="JAVDYC010000001">
    <property type="protein sequence ID" value="MDR7328240.1"/>
    <property type="molecule type" value="Genomic_DNA"/>
</dbReference>
<sequence length="63" mass="6236">MASSPPGPLLTVRAAVILFSALVVGILAGALSYVDDPSAARAVIWGASSSGGAVMLFHAVIGR</sequence>
<comment type="caution">
    <text evidence="2">The sequence shown here is derived from an EMBL/GenBank/DDBJ whole genome shotgun (WGS) entry which is preliminary data.</text>
</comment>
<evidence type="ECO:0000313" key="3">
    <source>
        <dbReference type="Proteomes" id="UP001183629"/>
    </source>
</evidence>
<dbReference type="Proteomes" id="UP001183629">
    <property type="component" value="Unassembled WGS sequence"/>
</dbReference>
<keyword evidence="1" id="KW-0812">Transmembrane</keyword>
<dbReference type="RefSeq" id="WP_310429269.1">
    <property type="nucleotide sequence ID" value="NZ_JAVDYC010000001.1"/>
</dbReference>
<feature type="transmembrane region" description="Helical" evidence="1">
    <location>
        <begin position="39"/>
        <end position="61"/>
    </location>
</feature>
<name>A0AAE4CXI1_9ACTN</name>
<reference evidence="2 3" key="1">
    <citation type="submission" date="2023-07" db="EMBL/GenBank/DDBJ databases">
        <title>Sequencing the genomes of 1000 actinobacteria strains.</title>
        <authorList>
            <person name="Klenk H.-P."/>
        </authorList>
    </citation>
    <scope>NUCLEOTIDE SEQUENCE [LARGE SCALE GENOMIC DNA]</scope>
    <source>
        <strain evidence="2 3">DSM 44711</strain>
    </source>
</reference>
<organism evidence="2 3">
    <name type="scientific">Catenuloplanes niger</name>
    <dbReference type="NCBI Taxonomy" id="587534"/>
    <lineage>
        <taxon>Bacteria</taxon>
        <taxon>Bacillati</taxon>
        <taxon>Actinomycetota</taxon>
        <taxon>Actinomycetes</taxon>
        <taxon>Micromonosporales</taxon>
        <taxon>Micromonosporaceae</taxon>
        <taxon>Catenuloplanes</taxon>
    </lineage>
</organism>
<keyword evidence="1" id="KW-1133">Transmembrane helix</keyword>
<gene>
    <name evidence="2" type="ORF">J2S44_008490</name>
</gene>
<keyword evidence="3" id="KW-1185">Reference proteome</keyword>
<keyword evidence="1" id="KW-0472">Membrane</keyword>
<proteinExistence type="predicted"/>
<dbReference type="AlphaFoldDB" id="A0AAE4CXI1"/>
<evidence type="ECO:0000313" key="2">
    <source>
        <dbReference type="EMBL" id="MDR7328240.1"/>
    </source>
</evidence>